<dbReference type="Proteomes" id="UP000662466">
    <property type="component" value="Unassembled WGS sequence"/>
</dbReference>
<sequence length="508" mass="55922">MRVKCRAQGADHWMILRRVYDRKENCCVKLVTTRSASRGNAAPARAAPSGRRGRGRARRGHLVSARGASSAAAAATTAARGRGRGRPAGRGRAASRAGRGGGALRGQRGGAHVAVVVPPLITSILGPDKDMMSKQGQNSVRAPPGAPASNPGSTPGSSTLVTPAVETTNEDVSCTANVNQSEHADFDFDPPGSRNPWNLLPKWPVTHRQRIAELDFLATYYDTVGQAENIKAAKAWHATFPLDNLIGYETAYFHKGKKVERSTINLQRLQCGLNCLKNPPGPAYGEILDANFRFESPSSRNPWDLVPRWPVTRRQRIAELKFLATFYNKEGQEANLSAAINWHSGFQPDEFCGYESACFQGGVIKDEAELGLEDEIWYEGPSSAPAPPVATTEGTIYWTYRNPWDLVPKWPVTHGERIEELKFLMTFYSQNGQESNLKAAIDCHAQFPQDTLVGNESVYFQHGVIIEESERNLQDAPCWYEGPNSARAQPVAATTKGTTYWTYYERLF</sequence>
<feature type="compositionally biased region" description="Low complexity" evidence="1">
    <location>
        <begin position="34"/>
        <end position="50"/>
    </location>
</feature>
<dbReference type="EMBL" id="JACBAD010001892">
    <property type="protein sequence ID" value="KAF7130908.1"/>
    <property type="molecule type" value="Genomic_DNA"/>
</dbReference>
<evidence type="ECO:0000313" key="2">
    <source>
        <dbReference type="EMBL" id="KAF7130908.1"/>
    </source>
</evidence>
<evidence type="ECO:0000313" key="3">
    <source>
        <dbReference type="EMBL" id="KAF7169002.1"/>
    </source>
</evidence>
<feature type="compositionally biased region" description="Low complexity" evidence="1">
    <location>
        <begin position="64"/>
        <end position="80"/>
    </location>
</feature>
<feature type="compositionally biased region" description="Basic residues" evidence="1">
    <location>
        <begin position="51"/>
        <end position="61"/>
    </location>
</feature>
<proteinExistence type="predicted"/>
<feature type="compositionally biased region" description="Low complexity" evidence="1">
    <location>
        <begin position="147"/>
        <end position="159"/>
    </location>
</feature>
<keyword evidence="4" id="KW-1185">Reference proteome</keyword>
<evidence type="ECO:0000256" key="1">
    <source>
        <dbReference type="SAM" id="MobiDB-lite"/>
    </source>
</evidence>
<feature type="region of interest" description="Disordered" evidence="1">
    <location>
        <begin position="34"/>
        <end position="106"/>
    </location>
</feature>
<name>A0A8H6UW14_9EURO</name>
<gene>
    <name evidence="2" type="ORF">CNMCM5793_003778</name>
    <name evidence="3" type="ORF">CNMCM6106_004007</name>
</gene>
<dbReference type="EMBL" id="JACBAF010002057">
    <property type="protein sequence ID" value="KAF7169002.1"/>
    <property type="molecule type" value="Genomic_DNA"/>
</dbReference>
<reference evidence="3" key="1">
    <citation type="submission" date="2020-06" db="EMBL/GenBank/DDBJ databases">
        <title>Draft genome sequences of strains closely related to Aspergillus parafelis and Aspergillus hiratsukae.</title>
        <authorList>
            <person name="Dos Santos R.A.C."/>
            <person name="Rivero-Menendez O."/>
            <person name="Steenwyk J.L."/>
            <person name="Mead M.E."/>
            <person name="Goldman G.H."/>
            <person name="Alastruey-Izquierdo A."/>
            <person name="Rokas A."/>
        </authorList>
    </citation>
    <scope>NUCLEOTIDE SEQUENCE</scope>
    <source>
        <strain evidence="2">CNM-CM5793</strain>
        <strain evidence="3">CNM-CM6106</strain>
    </source>
</reference>
<dbReference type="OrthoDB" id="4508828at2759"/>
<evidence type="ECO:0000313" key="5">
    <source>
        <dbReference type="Proteomes" id="UP000662466"/>
    </source>
</evidence>
<dbReference type="Proteomes" id="UP000630445">
    <property type="component" value="Unassembled WGS sequence"/>
</dbReference>
<organism evidence="3 5">
    <name type="scientific">Aspergillus hiratsukae</name>
    <dbReference type="NCBI Taxonomy" id="1194566"/>
    <lineage>
        <taxon>Eukaryota</taxon>
        <taxon>Fungi</taxon>
        <taxon>Dikarya</taxon>
        <taxon>Ascomycota</taxon>
        <taxon>Pezizomycotina</taxon>
        <taxon>Eurotiomycetes</taxon>
        <taxon>Eurotiomycetidae</taxon>
        <taxon>Eurotiales</taxon>
        <taxon>Aspergillaceae</taxon>
        <taxon>Aspergillus</taxon>
        <taxon>Aspergillus subgen. Fumigati</taxon>
    </lineage>
</organism>
<protein>
    <submittedName>
        <fullName evidence="3">Uncharacterized protein</fullName>
    </submittedName>
</protein>
<dbReference type="AlphaFoldDB" id="A0A8H6UW14"/>
<evidence type="ECO:0000313" key="4">
    <source>
        <dbReference type="Proteomes" id="UP000630445"/>
    </source>
</evidence>
<comment type="caution">
    <text evidence="3">The sequence shown here is derived from an EMBL/GenBank/DDBJ whole genome shotgun (WGS) entry which is preliminary data.</text>
</comment>
<feature type="region of interest" description="Disordered" evidence="1">
    <location>
        <begin position="126"/>
        <end position="161"/>
    </location>
</feature>
<accession>A0A8H6UW14</accession>